<dbReference type="SMART" id="SM00386">
    <property type="entry name" value="HAT"/>
    <property type="match status" value="3"/>
</dbReference>
<dbReference type="InterPro" id="IPR045075">
    <property type="entry name" value="Syf1-like"/>
</dbReference>
<dbReference type="OrthoDB" id="10067343at2759"/>
<protein>
    <recommendedName>
        <fullName evidence="3">Pre-mRNA-splicing factor SYF1 central HAT repeats domain-containing protein</fullName>
    </recommendedName>
</protein>
<dbReference type="Pfam" id="PF23220">
    <property type="entry name" value="HAT_Syf1_M"/>
    <property type="match status" value="1"/>
</dbReference>
<feature type="domain" description="Pre-mRNA-splicing factor SYF1 central HAT repeats" evidence="3">
    <location>
        <begin position="66"/>
        <end position="176"/>
    </location>
</feature>
<proteinExistence type="predicted"/>
<dbReference type="SUPFAM" id="SSF48452">
    <property type="entry name" value="TPR-like"/>
    <property type="match status" value="1"/>
</dbReference>
<sequence length="180" mass="21698">MPRIWMDYCQFLTEQNKITRTRRTFDRSLRSLPLTQHKRIWPLYIKFLRLHNLPETTVRVYRRYIQEGKSKFQLWYELCELIAKNPDKVTSLNVEAIIRGGIKRFTNMVGQLWCSLADYHIRAGRFERGRDIYNEEIHSVITVRDFTQIFDAYSQYEETMIQSKMESTTELTEEGMRTVL</sequence>
<dbReference type="Gene3D" id="1.25.40.10">
    <property type="entry name" value="Tetratricopeptide repeat domain"/>
    <property type="match status" value="1"/>
</dbReference>
<evidence type="ECO:0000259" key="3">
    <source>
        <dbReference type="Pfam" id="PF23220"/>
    </source>
</evidence>
<keyword evidence="1" id="KW-0508">mRNA splicing</keyword>
<dbReference type="GO" id="GO:0071007">
    <property type="term" value="C:U2-type catalytic step 2 spliceosome"/>
    <property type="evidence" value="ECO:0007669"/>
    <property type="project" value="TreeGrafter"/>
</dbReference>
<dbReference type="PANTHER" id="PTHR11246">
    <property type="entry name" value="PRE-MRNA SPLICING FACTOR"/>
    <property type="match status" value="1"/>
</dbReference>
<dbReference type="GO" id="GO:0000349">
    <property type="term" value="P:generation of catalytic spliceosome for first transesterification step"/>
    <property type="evidence" value="ECO:0007669"/>
    <property type="project" value="TreeGrafter"/>
</dbReference>
<organism evidence="4">
    <name type="scientific">Amphimedon queenslandica</name>
    <name type="common">Sponge</name>
    <dbReference type="NCBI Taxonomy" id="400682"/>
    <lineage>
        <taxon>Eukaryota</taxon>
        <taxon>Metazoa</taxon>
        <taxon>Porifera</taxon>
        <taxon>Demospongiae</taxon>
        <taxon>Heteroscleromorpha</taxon>
        <taxon>Haplosclerida</taxon>
        <taxon>Niphatidae</taxon>
        <taxon>Amphimedon</taxon>
    </lineage>
</organism>
<dbReference type="GO" id="GO:0071014">
    <property type="term" value="C:post-mRNA release spliceosomal complex"/>
    <property type="evidence" value="ECO:0007669"/>
    <property type="project" value="TreeGrafter"/>
</dbReference>
<keyword evidence="1" id="KW-0507">mRNA processing</keyword>
<evidence type="ECO:0000256" key="1">
    <source>
        <dbReference type="ARBA" id="ARBA00022728"/>
    </source>
</evidence>
<accession>A0A1X7TMA9</accession>
<dbReference type="GO" id="GO:0000974">
    <property type="term" value="C:Prp19 complex"/>
    <property type="evidence" value="ECO:0007669"/>
    <property type="project" value="TreeGrafter"/>
</dbReference>
<keyword evidence="1" id="KW-0747">Spliceosome</keyword>
<dbReference type="InterPro" id="IPR003107">
    <property type="entry name" value="HAT"/>
</dbReference>
<dbReference type="AlphaFoldDB" id="A0A1X7TMA9"/>
<dbReference type="STRING" id="400682.A0A1X7TMA9"/>
<evidence type="ECO:0000256" key="2">
    <source>
        <dbReference type="ARBA" id="ARBA00022737"/>
    </source>
</evidence>
<keyword evidence="2" id="KW-0677">Repeat</keyword>
<reference evidence="4" key="1">
    <citation type="submission" date="2017-05" db="UniProtKB">
        <authorList>
            <consortium name="EnsemblMetazoa"/>
        </authorList>
    </citation>
    <scope>IDENTIFICATION</scope>
</reference>
<dbReference type="InParanoid" id="A0A1X7TMA9"/>
<dbReference type="EnsemblMetazoa" id="Aqu2.1.16052_001">
    <property type="protein sequence ID" value="Aqu2.1.16052_001"/>
    <property type="gene ID" value="Aqu2.1.16052"/>
</dbReference>
<dbReference type="InterPro" id="IPR056350">
    <property type="entry name" value="HAT_Syf1_central"/>
</dbReference>
<evidence type="ECO:0000313" key="4">
    <source>
        <dbReference type="EnsemblMetazoa" id="Aqu2.1.16052_001"/>
    </source>
</evidence>
<dbReference type="PANTHER" id="PTHR11246:SF5">
    <property type="entry name" value="PRE-MRNA-SPLICING FACTOR SYF1"/>
    <property type="match status" value="1"/>
</dbReference>
<dbReference type="InterPro" id="IPR011990">
    <property type="entry name" value="TPR-like_helical_dom_sf"/>
</dbReference>
<name>A0A1X7TMA9_AMPQE</name>